<dbReference type="InterPro" id="IPR052523">
    <property type="entry name" value="Trichothecene_AcTrans"/>
</dbReference>
<dbReference type="Pfam" id="PF13673">
    <property type="entry name" value="Acetyltransf_10"/>
    <property type="match status" value="1"/>
</dbReference>
<organism evidence="2 3">
    <name type="scientific">Paenibacillus apiarius</name>
    <dbReference type="NCBI Taxonomy" id="46240"/>
    <lineage>
        <taxon>Bacteria</taxon>
        <taxon>Bacillati</taxon>
        <taxon>Bacillota</taxon>
        <taxon>Bacilli</taxon>
        <taxon>Bacillales</taxon>
        <taxon>Paenibacillaceae</taxon>
        <taxon>Paenibacillus</taxon>
    </lineage>
</organism>
<reference evidence="2 3" key="1">
    <citation type="submission" date="2022-05" db="EMBL/GenBank/DDBJ databases">
        <title>Genome Sequencing of Bee-Associated Microbes.</title>
        <authorList>
            <person name="Dunlap C."/>
        </authorList>
    </citation>
    <scope>NUCLEOTIDE SEQUENCE [LARGE SCALE GENOMIC DNA]</scope>
    <source>
        <strain evidence="2 3">NRRL NRS-1438</strain>
    </source>
</reference>
<comment type="caution">
    <text evidence="2">The sequence shown here is derived from an EMBL/GenBank/DDBJ whole genome shotgun (WGS) entry which is preliminary data.</text>
</comment>
<evidence type="ECO:0000259" key="1">
    <source>
        <dbReference type="PROSITE" id="PS51186"/>
    </source>
</evidence>
<gene>
    <name evidence="2" type="ORF">M5X09_27235</name>
</gene>
<dbReference type="PANTHER" id="PTHR42791:SF1">
    <property type="entry name" value="N-ACETYLTRANSFERASE DOMAIN-CONTAINING PROTEIN"/>
    <property type="match status" value="1"/>
</dbReference>
<accession>A0ABT4E110</accession>
<dbReference type="Gene3D" id="3.40.630.30">
    <property type="match status" value="1"/>
</dbReference>
<protein>
    <submittedName>
        <fullName evidence="2">GNAT family N-acetyltransferase</fullName>
    </submittedName>
</protein>
<dbReference type="InterPro" id="IPR016181">
    <property type="entry name" value="Acyl_CoA_acyltransferase"/>
</dbReference>
<proteinExistence type="predicted"/>
<dbReference type="SUPFAM" id="SSF55729">
    <property type="entry name" value="Acyl-CoA N-acyltransferases (Nat)"/>
    <property type="match status" value="1"/>
</dbReference>
<dbReference type="CDD" id="cd04301">
    <property type="entry name" value="NAT_SF"/>
    <property type="match status" value="1"/>
</dbReference>
<dbReference type="PROSITE" id="PS51186">
    <property type="entry name" value="GNAT"/>
    <property type="match status" value="1"/>
</dbReference>
<dbReference type="EMBL" id="JAMDLW010000063">
    <property type="protein sequence ID" value="MCY9523296.1"/>
    <property type="molecule type" value="Genomic_DNA"/>
</dbReference>
<sequence length="280" mass="31599">MKYKNANDEVHMNDQKMAAMIQQNFVHKVSYVASKSTGMFIKETDEFLYVDCGMPADTFNIGVLFTDSADDQRLLHETVDYFTDKNFPMSLWCWDNIRDSTRQAIVKHGLFLSEVNIGMYAYTSDLYPAAEMPDGFSVRRVSSPMEVRQFGAALSSLFGNSMEGIYVRKYYDSLSESTLYNHSDLKLFIGFMNEKAVCIGSAMSSNSSVGIYDIATLPEQRKKGLGSAMFNSILSEIKNSYDGLCVLQASEAGANLYRRSGFREVCNISVYENRNMLEVQ</sequence>
<dbReference type="Proteomes" id="UP001207626">
    <property type="component" value="Unassembled WGS sequence"/>
</dbReference>
<dbReference type="PANTHER" id="PTHR42791">
    <property type="entry name" value="GNAT FAMILY ACETYLTRANSFERASE"/>
    <property type="match status" value="1"/>
</dbReference>
<name>A0ABT4E110_9BACL</name>
<evidence type="ECO:0000313" key="2">
    <source>
        <dbReference type="EMBL" id="MCY9523296.1"/>
    </source>
</evidence>
<keyword evidence="3" id="KW-1185">Reference proteome</keyword>
<feature type="domain" description="N-acetyltransferase" evidence="1">
    <location>
        <begin position="145"/>
        <end position="280"/>
    </location>
</feature>
<evidence type="ECO:0000313" key="3">
    <source>
        <dbReference type="Proteomes" id="UP001207626"/>
    </source>
</evidence>
<dbReference type="RefSeq" id="WP_268601893.1">
    <property type="nucleotide sequence ID" value="NZ_JAMDLV010000079.1"/>
</dbReference>
<dbReference type="InterPro" id="IPR000182">
    <property type="entry name" value="GNAT_dom"/>
</dbReference>